<dbReference type="Gene3D" id="3.90.1200.10">
    <property type="match status" value="1"/>
</dbReference>
<dbReference type="InterPro" id="IPR052077">
    <property type="entry name" value="CcrZ_PhaseVar_Mediator"/>
</dbReference>
<dbReference type="EMBL" id="JASAYJ010000035">
    <property type="protein sequence ID" value="MDP8188195.1"/>
    <property type="molecule type" value="Genomic_DNA"/>
</dbReference>
<dbReference type="Proteomes" id="UP001230466">
    <property type="component" value="Unassembled WGS sequence"/>
</dbReference>
<protein>
    <submittedName>
        <fullName evidence="2">Phosphotransferase</fullName>
    </submittedName>
</protein>
<dbReference type="PANTHER" id="PTHR40086">
    <property type="entry name" value="PHOSPHOTRANSFERASE YTMP-RELATED"/>
    <property type="match status" value="1"/>
</dbReference>
<dbReference type="AlphaFoldDB" id="A0AAW8CSZ4"/>
<reference evidence="2" key="1">
    <citation type="journal article" date="2023" name="Front. Microbiol.">
        <title>Phylogeography and host specificity of Pasteurellaceae pathogenic to sea-farmed fish in the north-east Atlantic.</title>
        <authorList>
            <person name="Gulla S."/>
            <person name="Colquhoun D.J."/>
            <person name="Olsen A.B."/>
            <person name="Spilsberg B."/>
            <person name="Lagesen K."/>
            <person name="Aakesson C.P."/>
            <person name="Strom S."/>
            <person name="Manji F."/>
            <person name="Birkbeck T.H."/>
            <person name="Nilsen H.K."/>
        </authorList>
    </citation>
    <scope>NUCLEOTIDE SEQUENCE</scope>
    <source>
        <strain evidence="2">VIB1234</strain>
    </source>
</reference>
<evidence type="ECO:0000259" key="1">
    <source>
        <dbReference type="Pfam" id="PF01636"/>
    </source>
</evidence>
<dbReference type="InterPro" id="IPR011009">
    <property type="entry name" value="Kinase-like_dom_sf"/>
</dbReference>
<evidence type="ECO:0000313" key="2">
    <source>
        <dbReference type="EMBL" id="MDP8188195.1"/>
    </source>
</evidence>
<sequence>MNLENWLENYFKQAVTFVKNSANLTACSQIIELENGECYILHQQSERATNLGINYGLEWQILNTITPLNISPNVLYHNQEFTLLSYIKGAEVTQFSLPLLSQLAQHLAKLHQFNDQQAVRSLQKFANFDIVERCYFLYQQLSPQQKKHIDISILKQIKLKPVKPFAKGICHHDLHLGNFIENDGQLFLIDWEYAAVSDPALDIALFFNANKLTTKQKNYFFDYYLELTKFNQQAFKSKINEYQVVVNLLNQVWEEVAK</sequence>
<proteinExistence type="predicted"/>
<feature type="domain" description="Aminoglycoside phosphotransferase" evidence="1">
    <location>
        <begin position="80"/>
        <end position="225"/>
    </location>
</feature>
<organism evidence="2 3">
    <name type="scientific">Pasteurella atlantica</name>
    <dbReference type="NCBI Taxonomy" id="2827233"/>
    <lineage>
        <taxon>Bacteria</taxon>
        <taxon>Pseudomonadati</taxon>
        <taxon>Pseudomonadota</taxon>
        <taxon>Gammaproteobacteria</taxon>
        <taxon>Pasteurellales</taxon>
        <taxon>Pasteurellaceae</taxon>
        <taxon>Pasteurella</taxon>
    </lineage>
</organism>
<dbReference type="SUPFAM" id="SSF56112">
    <property type="entry name" value="Protein kinase-like (PK-like)"/>
    <property type="match status" value="1"/>
</dbReference>
<dbReference type="Pfam" id="PF01636">
    <property type="entry name" value="APH"/>
    <property type="match status" value="1"/>
</dbReference>
<dbReference type="PANTHER" id="PTHR40086:SF1">
    <property type="entry name" value="CELL CYCLE REGULATOR CCRZ"/>
    <property type="match status" value="1"/>
</dbReference>
<name>A0AAW8CSZ4_9PAST</name>
<dbReference type="InterPro" id="IPR002575">
    <property type="entry name" value="Aminoglycoside_PTrfase"/>
</dbReference>
<dbReference type="RefSeq" id="WP_211599412.1">
    <property type="nucleotide sequence ID" value="NZ_JAGRQI010000035.1"/>
</dbReference>
<comment type="caution">
    <text evidence="2">The sequence shown here is derived from an EMBL/GenBank/DDBJ whole genome shotgun (WGS) entry which is preliminary data.</text>
</comment>
<accession>A0AAW8CSZ4</accession>
<evidence type="ECO:0000313" key="3">
    <source>
        <dbReference type="Proteomes" id="UP001230466"/>
    </source>
</evidence>
<gene>
    <name evidence="2" type="ORF">QJU78_10575</name>
</gene>